<comment type="similarity">
    <text evidence="1">Belongs to the glycosyl hydrolase 3 family.</text>
</comment>
<dbReference type="RefSeq" id="WP_134460898.1">
    <property type="nucleotide sequence ID" value="NZ_JBHMFL010000058.1"/>
</dbReference>
<proteinExistence type="inferred from homology"/>
<dbReference type="GeneID" id="97304972"/>
<dbReference type="Proteomes" id="UP000297385">
    <property type="component" value="Unassembled WGS sequence"/>
</dbReference>
<name>A0A4Y8MQW7_9BURK</name>
<dbReference type="Gene3D" id="3.20.20.300">
    <property type="entry name" value="Glycoside hydrolase, family 3, N-terminal domain"/>
    <property type="match status" value="1"/>
</dbReference>
<dbReference type="SUPFAM" id="SSF51445">
    <property type="entry name" value="(Trans)glycosidases"/>
    <property type="match status" value="1"/>
</dbReference>
<evidence type="ECO:0000256" key="2">
    <source>
        <dbReference type="ARBA" id="ARBA00022801"/>
    </source>
</evidence>
<reference evidence="5 6" key="1">
    <citation type="submission" date="2019-03" db="EMBL/GenBank/DDBJ databases">
        <title>Complete Genome Sequence of Paraburkholderia dipogonis ICMP 19430T, a Nitrogen-fixing Symbiont of the South African Invasive Legume Dipogon lignosus in New Zealand.</title>
        <authorList>
            <person name="De Meyer S.E."/>
        </authorList>
    </citation>
    <scope>NUCLEOTIDE SEQUENCE [LARGE SCALE GENOMIC DNA]</scope>
    <source>
        <strain evidence="5 6">ICMP 19430</strain>
    </source>
</reference>
<gene>
    <name evidence="5" type="ORF">E2553_23720</name>
</gene>
<sequence length="348" mass="36680">MNELIQDAHAVLLPAFAGLELDDAVLRYLDNGGVSILLGESRDEYVARSMSNERRMTETAEQFESVVDLARRHAGGAVIAAIDQELGGIQRLHRLAPALPDFKTARELSAEEIARQSFEVAKAARGLGVNLFLAPIVDVVSGVNPWLEGRNLGVDPAEVSRITCAFVRGIQAAGVAATAKHFPGHPVTELDPALHAAVVNATREDLLPTIEVFGDVISAGVRAVMAGPALVPAVDAEEPSSTSPQTLSFLRGKLAFDGLIISDDLDAPGILRGRTVEAAAVASLVAGADLLLVSSQSGLDVIVRTIVEAVKSGQLEPKRLAEAARRVRSLALELENDGDVGMNSKRGS</sequence>
<keyword evidence="3" id="KW-0326">Glycosidase</keyword>
<evidence type="ECO:0000256" key="3">
    <source>
        <dbReference type="ARBA" id="ARBA00023295"/>
    </source>
</evidence>
<evidence type="ECO:0000313" key="6">
    <source>
        <dbReference type="Proteomes" id="UP000297385"/>
    </source>
</evidence>
<comment type="caution">
    <text evidence="5">The sequence shown here is derived from an EMBL/GenBank/DDBJ whole genome shotgun (WGS) entry which is preliminary data.</text>
</comment>
<dbReference type="GO" id="GO:0004553">
    <property type="term" value="F:hydrolase activity, hydrolyzing O-glycosyl compounds"/>
    <property type="evidence" value="ECO:0007669"/>
    <property type="project" value="InterPro"/>
</dbReference>
<dbReference type="Pfam" id="PF00933">
    <property type="entry name" value="Glyco_hydro_3"/>
    <property type="match status" value="1"/>
</dbReference>
<dbReference type="GO" id="GO:0009254">
    <property type="term" value="P:peptidoglycan turnover"/>
    <property type="evidence" value="ECO:0007669"/>
    <property type="project" value="TreeGrafter"/>
</dbReference>
<dbReference type="GO" id="GO:0005975">
    <property type="term" value="P:carbohydrate metabolic process"/>
    <property type="evidence" value="ECO:0007669"/>
    <property type="project" value="InterPro"/>
</dbReference>
<dbReference type="InterPro" id="IPR050226">
    <property type="entry name" value="NagZ_Beta-hexosaminidase"/>
</dbReference>
<dbReference type="PANTHER" id="PTHR30480:SF16">
    <property type="entry name" value="GLYCOSIDE HYDROLASE FAMILY 3 DOMAIN PROTEIN"/>
    <property type="match status" value="1"/>
</dbReference>
<keyword evidence="2 5" id="KW-0378">Hydrolase</keyword>
<evidence type="ECO:0000256" key="1">
    <source>
        <dbReference type="ARBA" id="ARBA00005336"/>
    </source>
</evidence>
<organism evidence="5 6">
    <name type="scientific">Paraburkholderia dipogonis</name>
    <dbReference type="NCBI Taxonomy" id="1211383"/>
    <lineage>
        <taxon>Bacteria</taxon>
        <taxon>Pseudomonadati</taxon>
        <taxon>Pseudomonadota</taxon>
        <taxon>Betaproteobacteria</taxon>
        <taxon>Burkholderiales</taxon>
        <taxon>Burkholderiaceae</taxon>
        <taxon>Paraburkholderia</taxon>
    </lineage>
</organism>
<evidence type="ECO:0000259" key="4">
    <source>
        <dbReference type="Pfam" id="PF00933"/>
    </source>
</evidence>
<dbReference type="PANTHER" id="PTHR30480">
    <property type="entry name" value="BETA-HEXOSAMINIDASE-RELATED"/>
    <property type="match status" value="1"/>
</dbReference>
<dbReference type="AlphaFoldDB" id="A0A4Y8MQW7"/>
<dbReference type="EMBL" id="SNVI01000002">
    <property type="protein sequence ID" value="TFE39812.1"/>
    <property type="molecule type" value="Genomic_DNA"/>
</dbReference>
<dbReference type="InterPro" id="IPR001764">
    <property type="entry name" value="Glyco_hydro_3_N"/>
</dbReference>
<feature type="domain" description="Glycoside hydrolase family 3 N-terminal" evidence="4">
    <location>
        <begin position="62"/>
        <end position="329"/>
    </location>
</feature>
<dbReference type="InterPro" id="IPR036962">
    <property type="entry name" value="Glyco_hydro_3_N_sf"/>
</dbReference>
<dbReference type="InterPro" id="IPR017853">
    <property type="entry name" value="GH"/>
</dbReference>
<evidence type="ECO:0000313" key="5">
    <source>
        <dbReference type="EMBL" id="TFE39812.1"/>
    </source>
</evidence>
<accession>A0A4Y8MQW7</accession>
<protein>
    <submittedName>
        <fullName evidence="5">Glycoside hydrolase family 3 protein</fullName>
    </submittedName>
</protein>